<protein>
    <submittedName>
        <fullName evidence="3">Addiction module toxin RelE</fullName>
    </submittedName>
</protein>
<dbReference type="EMBL" id="LUUI01000127">
    <property type="protein sequence ID" value="OAI12735.1"/>
    <property type="molecule type" value="Genomic_DNA"/>
</dbReference>
<dbReference type="PANTHER" id="PTHR35601">
    <property type="entry name" value="TOXIN RELE"/>
    <property type="match status" value="1"/>
</dbReference>
<evidence type="ECO:0000313" key="4">
    <source>
        <dbReference type="Proteomes" id="UP000078476"/>
    </source>
</evidence>
<dbReference type="Gene3D" id="3.30.2310.20">
    <property type="entry name" value="RelE-like"/>
    <property type="match status" value="1"/>
</dbReference>
<dbReference type="RefSeq" id="WP_066985254.1">
    <property type="nucleotide sequence ID" value="NZ_LUUI01000127.1"/>
</dbReference>
<comment type="caution">
    <text evidence="3">The sequence shown here is derived from an EMBL/GenBank/DDBJ whole genome shotgun (WGS) entry which is preliminary data.</text>
</comment>
<evidence type="ECO:0000256" key="1">
    <source>
        <dbReference type="ARBA" id="ARBA00006226"/>
    </source>
</evidence>
<dbReference type="OrthoDB" id="5570653at2"/>
<sequence length="90" mass="10739">MVLYDVHWKESAKKELKNLDKQIIKRLLENITQLAENPRPLACKKLQGADNLYRVRVGDYRVVYSIEDKVLIIEIIRIGHRRKIYQSKFD</sequence>
<organism evidence="3 4">
    <name type="scientific">Methylomonas lenta</name>
    <dbReference type="NCBI Taxonomy" id="980561"/>
    <lineage>
        <taxon>Bacteria</taxon>
        <taxon>Pseudomonadati</taxon>
        <taxon>Pseudomonadota</taxon>
        <taxon>Gammaproteobacteria</taxon>
        <taxon>Methylococcales</taxon>
        <taxon>Methylococcaceae</taxon>
        <taxon>Methylomonas</taxon>
    </lineage>
</organism>
<keyword evidence="2" id="KW-1277">Toxin-antitoxin system</keyword>
<dbReference type="Pfam" id="PF05016">
    <property type="entry name" value="ParE_toxin"/>
    <property type="match status" value="1"/>
</dbReference>
<evidence type="ECO:0000256" key="2">
    <source>
        <dbReference type="ARBA" id="ARBA00022649"/>
    </source>
</evidence>
<evidence type="ECO:0000313" key="3">
    <source>
        <dbReference type="EMBL" id="OAI12735.1"/>
    </source>
</evidence>
<dbReference type="SUPFAM" id="SSF143011">
    <property type="entry name" value="RelE-like"/>
    <property type="match status" value="1"/>
</dbReference>
<dbReference type="PANTHER" id="PTHR35601:SF1">
    <property type="entry name" value="TOXIN RELE"/>
    <property type="match status" value="1"/>
</dbReference>
<gene>
    <name evidence="3" type="ORF">A1359_13715</name>
</gene>
<dbReference type="Proteomes" id="UP000078476">
    <property type="component" value="Unassembled WGS sequence"/>
</dbReference>
<dbReference type="InterPro" id="IPR035093">
    <property type="entry name" value="RelE/ParE_toxin_dom_sf"/>
</dbReference>
<dbReference type="AlphaFoldDB" id="A0A177N4F7"/>
<accession>A0A177N4F7</accession>
<comment type="similarity">
    <text evidence="1">Belongs to the RelE toxin family.</text>
</comment>
<proteinExistence type="inferred from homology"/>
<dbReference type="STRING" id="980561.A1359_13715"/>
<name>A0A177N4F7_9GAMM</name>
<dbReference type="InterPro" id="IPR007712">
    <property type="entry name" value="RelE/ParE_toxin"/>
</dbReference>
<reference evidence="3 4" key="1">
    <citation type="submission" date="2016-03" db="EMBL/GenBank/DDBJ databases">
        <authorList>
            <person name="Ploux O."/>
        </authorList>
    </citation>
    <scope>NUCLEOTIDE SEQUENCE [LARGE SCALE GENOMIC DNA]</scope>
    <source>
        <strain evidence="3 4">R-45370</strain>
    </source>
</reference>
<dbReference type="NCBIfam" id="TIGR02385">
    <property type="entry name" value="RelE_StbE"/>
    <property type="match status" value="1"/>
</dbReference>
<keyword evidence="4" id="KW-1185">Reference proteome</keyword>